<dbReference type="InterPro" id="IPR050370">
    <property type="entry name" value="HES_HEY"/>
</dbReference>
<keyword evidence="7" id="KW-1185">Reference proteome</keyword>
<organism evidence="6 7">
    <name type="scientific">Paramormyrops kingsleyae</name>
    <dbReference type="NCBI Taxonomy" id="1676925"/>
    <lineage>
        <taxon>Eukaryota</taxon>
        <taxon>Metazoa</taxon>
        <taxon>Chordata</taxon>
        <taxon>Craniata</taxon>
        <taxon>Vertebrata</taxon>
        <taxon>Euteleostomi</taxon>
        <taxon>Actinopterygii</taxon>
        <taxon>Neopterygii</taxon>
        <taxon>Teleostei</taxon>
        <taxon>Osteoglossocephala</taxon>
        <taxon>Osteoglossomorpha</taxon>
        <taxon>Osteoglossiformes</taxon>
        <taxon>Mormyridae</taxon>
        <taxon>Paramormyrops</taxon>
    </lineage>
</organism>
<keyword evidence="4" id="KW-0539">Nucleus</keyword>
<comment type="subcellular location">
    <subcellularLocation>
        <location evidence="1">Nucleus</location>
    </subcellularLocation>
</comment>
<protein>
    <recommendedName>
        <fullName evidence="8">BHLH domain-containing protein</fullName>
    </recommendedName>
</protein>
<dbReference type="AlphaFoldDB" id="A0A3B3SZI8"/>
<evidence type="ECO:0008006" key="8">
    <source>
        <dbReference type="Google" id="ProtNLM"/>
    </source>
</evidence>
<feature type="region of interest" description="Disordered" evidence="5">
    <location>
        <begin position="110"/>
        <end position="150"/>
    </location>
</feature>
<keyword evidence="3" id="KW-0804">Transcription</keyword>
<keyword evidence="2" id="KW-0805">Transcription regulation</keyword>
<dbReference type="Ensembl" id="ENSPKIT00000016603.1">
    <property type="protein sequence ID" value="ENSPKIP00000035668.1"/>
    <property type="gene ID" value="ENSPKIG00000014527.1"/>
</dbReference>
<accession>A0A3B3SZI8</accession>
<proteinExistence type="predicted"/>
<sequence>MKSTSMSSDVDYNHTMSLNANNFQTIIIEVLLLQEFLSQHPDSKLEKADILEMTVSFLRQQRHPQPVITSSCSADENEGFFGCVQEIVCFLSREDVKTQSQTKLLRHFQTMQPSSGKSRGDSVLSCQSSPARHTAIKEKTPVNSALWRPW</sequence>
<evidence type="ECO:0000256" key="5">
    <source>
        <dbReference type="SAM" id="MobiDB-lite"/>
    </source>
</evidence>
<dbReference type="GO" id="GO:0046983">
    <property type="term" value="F:protein dimerization activity"/>
    <property type="evidence" value="ECO:0007669"/>
    <property type="project" value="InterPro"/>
</dbReference>
<dbReference type="InterPro" id="IPR036638">
    <property type="entry name" value="HLH_DNA-bd_sf"/>
</dbReference>
<reference evidence="6" key="1">
    <citation type="submission" date="2025-08" db="UniProtKB">
        <authorList>
            <consortium name="Ensembl"/>
        </authorList>
    </citation>
    <scope>IDENTIFICATION</scope>
</reference>
<dbReference type="GeneTree" id="ENSGT00940000163346"/>
<dbReference type="PANTHER" id="PTHR10985">
    <property type="entry name" value="BASIC HELIX-LOOP-HELIX TRANSCRIPTION FACTOR, HES-RELATED"/>
    <property type="match status" value="1"/>
</dbReference>
<dbReference type="Proteomes" id="UP000261540">
    <property type="component" value="Unplaced"/>
</dbReference>
<evidence type="ECO:0000256" key="1">
    <source>
        <dbReference type="ARBA" id="ARBA00004123"/>
    </source>
</evidence>
<name>A0A3B3SZI8_9TELE</name>
<evidence type="ECO:0000313" key="6">
    <source>
        <dbReference type="Ensembl" id="ENSPKIP00000035668.1"/>
    </source>
</evidence>
<evidence type="ECO:0000256" key="4">
    <source>
        <dbReference type="ARBA" id="ARBA00023242"/>
    </source>
</evidence>
<dbReference type="GO" id="GO:0005634">
    <property type="term" value="C:nucleus"/>
    <property type="evidence" value="ECO:0007669"/>
    <property type="project" value="UniProtKB-SubCell"/>
</dbReference>
<evidence type="ECO:0000256" key="3">
    <source>
        <dbReference type="ARBA" id="ARBA00023163"/>
    </source>
</evidence>
<reference evidence="6" key="2">
    <citation type="submission" date="2025-09" db="UniProtKB">
        <authorList>
            <consortium name="Ensembl"/>
        </authorList>
    </citation>
    <scope>IDENTIFICATION</scope>
</reference>
<dbReference type="Gene3D" id="4.10.280.10">
    <property type="entry name" value="Helix-loop-helix DNA-binding domain"/>
    <property type="match status" value="1"/>
</dbReference>
<evidence type="ECO:0000256" key="2">
    <source>
        <dbReference type="ARBA" id="ARBA00023015"/>
    </source>
</evidence>
<evidence type="ECO:0000313" key="7">
    <source>
        <dbReference type="Proteomes" id="UP000261540"/>
    </source>
</evidence>